<feature type="region of interest" description="Disordered" evidence="1">
    <location>
        <begin position="1"/>
        <end position="24"/>
    </location>
</feature>
<comment type="caution">
    <text evidence="2">The sequence shown here is derived from an EMBL/GenBank/DDBJ whole genome shotgun (WGS) entry which is preliminary data.</text>
</comment>
<evidence type="ECO:0000256" key="1">
    <source>
        <dbReference type="SAM" id="MobiDB-lite"/>
    </source>
</evidence>
<evidence type="ECO:0000313" key="3">
    <source>
        <dbReference type="Proteomes" id="UP000192693"/>
    </source>
</evidence>
<reference evidence="2 3" key="1">
    <citation type="submission" date="2016-12" db="EMBL/GenBank/DDBJ databases">
        <title>The new phylogeny of genus Mycobacterium.</title>
        <authorList>
            <person name="Tortoli E."/>
            <person name="Trovato A."/>
            <person name="Cirillo D.M."/>
        </authorList>
    </citation>
    <scope>NUCLEOTIDE SEQUENCE [LARGE SCALE GENOMIC DNA]</scope>
    <source>
        <strain evidence="2 3">DSM 45454</strain>
    </source>
</reference>
<keyword evidence="3" id="KW-1185">Reference proteome</keyword>
<gene>
    <name evidence="2" type="ORF">BST10_20990</name>
</gene>
<organism evidence="2 3">
    <name type="scientific">Mycolicibacter algericus DSM 45454</name>
    <dbReference type="NCBI Taxonomy" id="723879"/>
    <lineage>
        <taxon>Bacteria</taxon>
        <taxon>Bacillati</taxon>
        <taxon>Actinomycetota</taxon>
        <taxon>Actinomycetes</taxon>
        <taxon>Mycobacteriales</taxon>
        <taxon>Mycobacteriaceae</taxon>
        <taxon>Mycolicibacter</taxon>
    </lineage>
</organism>
<name>A0ABX3RET1_MYCAL</name>
<feature type="region of interest" description="Disordered" evidence="1">
    <location>
        <begin position="62"/>
        <end position="84"/>
    </location>
</feature>
<dbReference type="Proteomes" id="UP000192693">
    <property type="component" value="Unassembled WGS sequence"/>
</dbReference>
<protein>
    <recommendedName>
        <fullName evidence="4">Transposase</fullName>
    </recommendedName>
</protein>
<evidence type="ECO:0008006" key="4">
    <source>
        <dbReference type="Google" id="ProtNLM"/>
    </source>
</evidence>
<dbReference type="EMBL" id="MVHC01000045">
    <property type="protein sequence ID" value="OQZ92575.1"/>
    <property type="molecule type" value="Genomic_DNA"/>
</dbReference>
<proteinExistence type="predicted"/>
<sequence length="84" mass="9941">MLPCGSPGSPSPIRAIFPPRDPDRADRSWHTFIRRLIARINPVLRQRSNPRVVKRKYTKWHVKRDKHAHWPQPSHPARHTISNR</sequence>
<evidence type="ECO:0000313" key="2">
    <source>
        <dbReference type="EMBL" id="OQZ92575.1"/>
    </source>
</evidence>
<accession>A0ABX3RET1</accession>